<dbReference type="SUPFAM" id="SSF55729">
    <property type="entry name" value="Acyl-CoA N-acyltransferases (Nat)"/>
    <property type="match status" value="1"/>
</dbReference>
<feature type="compositionally biased region" description="Basic and acidic residues" evidence="1">
    <location>
        <begin position="12"/>
        <end position="28"/>
    </location>
</feature>
<gene>
    <name evidence="3" type="ORF">FHX74_002133</name>
</gene>
<dbReference type="PANTHER" id="PTHR37817:SF1">
    <property type="entry name" value="N-ACETYLTRANSFERASE EIS"/>
    <property type="match status" value="1"/>
</dbReference>
<dbReference type="RefSeq" id="WP_182560077.1">
    <property type="nucleotide sequence ID" value="NZ_JACGWT010000003.1"/>
</dbReference>
<dbReference type="InterPro" id="IPR025559">
    <property type="entry name" value="Eis_dom"/>
</dbReference>
<evidence type="ECO:0000313" key="4">
    <source>
        <dbReference type="Proteomes" id="UP000523079"/>
    </source>
</evidence>
<dbReference type="AlphaFoldDB" id="A0A7W3ISM5"/>
<reference evidence="3 4" key="1">
    <citation type="submission" date="2020-07" db="EMBL/GenBank/DDBJ databases">
        <title>Sequencing the genomes of 1000 actinobacteria strains.</title>
        <authorList>
            <person name="Klenk H.-P."/>
        </authorList>
    </citation>
    <scope>NUCLEOTIDE SEQUENCE [LARGE SCALE GENOMIC DNA]</scope>
    <source>
        <strain evidence="3 4">DSM 100723</strain>
    </source>
</reference>
<dbReference type="Gene3D" id="3.40.630.30">
    <property type="match status" value="2"/>
</dbReference>
<dbReference type="PANTHER" id="PTHR37817">
    <property type="entry name" value="N-ACETYLTRANSFERASE EIS"/>
    <property type="match status" value="1"/>
</dbReference>
<dbReference type="InterPro" id="IPR041380">
    <property type="entry name" value="Acetyltransf_17"/>
</dbReference>
<dbReference type="PROSITE" id="PS51186">
    <property type="entry name" value="GNAT"/>
    <property type="match status" value="1"/>
</dbReference>
<evidence type="ECO:0000313" key="3">
    <source>
        <dbReference type="EMBL" id="MBA8794514.1"/>
    </source>
</evidence>
<dbReference type="EMBL" id="JACGWT010000003">
    <property type="protein sequence ID" value="MBA8794514.1"/>
    <property type="molecule type" value="Genomic_DNA"/>
</dbReference>
<feature type="domain" description="N-acetyltransferase" evidence="2">
    <location>
        <begin position="11"/>
        <end position="168"/>
    </location>
</feature>
<dbReference type="Gene3D" id="3.30.1050.10">
    <property type="entry name" value="SCP2 sterol-binding domain"/>
    <property type="match status" value="1"/>
</dbReference>
<dbReference type="Pfam" id="PF13530">
    <property type="entry name" value="SCP2_2"/>
    <property type="match status" value="1"/>
</dbReference>
<evidence type="ECO:0000256" key="1">
    <source>
        <dbReference type="SAM" id="MobiDB-lite"/>
    </source>
</evidence>
<dbReference type="Pfam" id="PF17668">
    <property type="entry name" value="Acetyltransf_17"/>
    <property type="match status" value="1"/>
</dbReference>
<dbReference type="InterPro" id="IPR051554">
    <property type="entry name" value="Acetyltransferase_Eis"/>
</dbReference>
<dbReference type="GO" id="GO:0030649">
    <property type="term" value="P:aminoglycoside antibiotic catabolic process"/>
    <property type="evidence" value="ECO:0007669"/>
    <property type="project" value="TreeGrafter"/>
</dbReference>
<name>A0A7W3ISM5_9ACTN</name>
<sequence length="418" mass="44006">MTPVPNPTAAVDVHRLSSEDSAVRDRLAGEAFGMPTTPPTPPPAAGGADAPPPEPERPRPGRRDWGAFVDGRLAGIATDRAYDVWFGGRLVPTSGIAGVAIGAEDRGRGLLRPLLGTLLADARVRGAVLSTLHPSATRIYRGLGYEVVGEFRVARVPAWAVGQVRPDPEVSVRRATAEDVPAIREQYDRWARGYSGPLSRRGESYDPTVESDPGSVLADTTAVSVAVDADGRVCGYTNWDRGGGDQGALAVVDLIAERPEAYRSLLASVGSFSSVVSHVSFETSGLDPLRALLPTSHWEVVRNDPHMLRILDVVGAVQARGYLAGLRTEIAFAVAGDALGVLDGGYRVTVADGEAHAEAVPVTDGLPVFAPRGLSLAYAGTQPASQLRSLGLLTGPDDTDALIDATFAGPPFHIKDFF</sequence>
<evidence type="ECO:0000259" key="2">
    <source>
        <dbReference type="PROSITE" id="PS51186"/>
    </source>
</evidence>
<feature type="region of interest" description="Disordered" evidence="1">
    <location>
        <begin position="1"/>
        <end position="65"/>
    </location>
</feature>
<accession>A0A7W3ISM5</accession>
<organism evidence="3 4">
    <name type="scientific">Microlunatus kandeliicorticis</name>
    <dbReference type="NCBI Taxonomy" id="1759536"/>
    <lineage>
        <taxon>Bacteria</taxon>
        <taxon>Bacillati</taxon>
        <taxon>Actinomycetota</taxon>
        <taxon>Actinomycetes</taxon>
        <taxon>Propionibacteriales</taxon>
        <taxon>Propionibacteriaceae</taxon>
        <taxon>Microlunatus</taxon>
    </lineage>
</organism>
<dbReference type="InterPro" id="IPR016181">
    <property type="entry name" value="Acyl_CoA_acyltransferase"/>
</dbReference>
<comment type="caution">
    <text evidence="3">The sequence shown here is derived from an EMBL/GenBank/DDBJ whole genome shotgun (WGS) entry which is preliminary data.</text>
</comment>
<dbReference type="GO" id="GO:0034069">
    <property type="term" value="F:aminoglycoside N-acetyltransferase activity"/>
    <property type="evidence" value="ECO:0007669"/>
    <property type="project" value="TreeGrafter"/>
</dbReference>
<dbReference type="Pfam" id="PF13527">
    <property type="entry name" value="Acetyltransf_9"/>
    <property type="match status" value="1"/>
</dbReference>
<dbReference type="InterPro" id="IPR036527">
    <property type="entry name" value="SCP2_sterol-bd_dom_sf"/>
</dbReference>
<proteinExistence type="predicted"/>
<protein>
    <submittedName>
        <fullName evidence="3">Putative acetyltransferase</fullName>
    </submittedName>
</protein>
<dbReference type="SUPFAM" id="SSF55718">
    <property type="entry name" value="SCP-like"/>
    <property type="match status" value="1"/>
</dbReference>
<feature type="compositionally biased region" description="Basic and acidic residues" evidence="1">
    <location>
        <begin position="54"/>
        <end position="65"/>
    </location>
</feature>
<keyword evidence="3" id="KW-0808">Transferase</keyword>
<dbReference type="Proteomes" id="UP000523079">
    <property type="component" value="Unassembled WGS sequence"/>
</dbReference>
<keyword evidence="4" id="KW-1185">Reference proteome</keyword>
<dbReference type="InterPro" id="IPR000182">
    <property type="entry name" value="GNAT_dom"/>
</dbReference>